<evidence type="ECO:0000313" key="5">
    <source>
        <dbReference type="EMBL" id="PTD06729.1"/>
    </source>
</evidence>
<dbReference type="Proteomes" id="UP000241587">
    <property type="component" value="Unassembled WGS sequence"/>
</dbReference>
<dbReference type="InterPro" id="IPR013595">
    <property type="entry name" value="Pept_S33_TAP-like_C"/>
</dbReference>
<gene>
    <name evidence="5" type="ORF">FCULG_00006206</name>
</gene>
<protein>
    <recommendedName>
        <fullName evidence="4">Peptidase S33 tripeptidyl aminopeptidase-like C-terminal domain-containing protein</fullName>
    </recommendedName>
</protein>
<reference evidence="5 6" key="1">
    <citation type="submission" date="2018-02" db="EMBL/GenBank/DDBJ databases">
        <title>Fusarium culmorum secondary metabolites in fungal-bacterial-plant interactions.</title>
        <authorList>
            <person name="Schmidt R."/>
        </authorList>
    </citation>
    <scope>NUCLEOTIDE SEQUENCE [LARGE SCALE GENOMIC DNA]</scope>
    <source>
        <strain evidence="5 6">PV</strain>
    </source>
</reference>
<evidence type="ECO:0000313" key="6">
    <source>
        <dbReference type="Proteomes" id="UP000241587"/>
    </source>
</evidence>
<dbReference type="Gene3D" id="3.40.50.1820">
    <property type="entry name" value="alpha/beta hydrolase"/>
    <property type="match status" value="1"/>
</dbReference>
<comment type="caution">
    <text evidence="5">The sequence shown here is derived from an EMBL/GenBank/DDBJ whole genome shotgun (WGS) entry which is preliminary data.</text>
</comment>
<evidence type="ECO:0000256" key="1">
    <source>
        <dbReference type="ARBA" id="ARBA00010088"/>
    </source>
</evidence>
<dbReference type="PANTHER" id="PTHR43248">
    <property type="entry name" value="2-SUCCINYL-6-HYDROXY-2,4-CYCLOHEXADIENE-1-CARBOXYLATE SYNTHASE"/>
    <property type="match status" value="1"/>
</dbReference>
<accession>A0A2T4GT94</accession>
<dbReference type="InterPro" id="IPR051601">
    <property type="entry name" value="Serine_prot/Carboxylest_S33"/>
</dbReference>
<dbReference type="SUPFAM" id="SSF53474">
    <property type="entry name" value="alpha/beta-Hydrolases"/>
    <property type="match status" value="1"/>
</dbReference>
<feature type="domain" description="Peptidase S33 tripeptidyl aminopeptidase-like C-terminal" evidence="4">
    <location>
        <begin position="440"/>
        <end position="519"/>
    </location>
</feature>
<keyword evidence="6" id="KW-1185">Reference proteome</keyword>
<dbReference type="InterPro" id="IPR029058">
    <property type="entry name" value="AB_hydrolase_fold"/>
</dbReference>
<comment type="similarity">
    <text evidence="1">Belongs to the peptidase S33 family.</text>
</comment>
<feature type="signal peptide" evidence="3">
    <location>
        <begin position="1"/>
        <end position="20"/>
    </location>
</feature>
<evidence type="ECO:0000256" key="2">
    <source>
        <dbReference type="ARBA" id="ARBA00022801"/>
    </source>
</evidence>
<keyword evidence="2" id="KW-0378">Hydrolase</keyword>
<dbReference type="PANTHER" id="PTHR43248:SF25">
    <property type="entry name" value="AB HYDROLASE-1 DOMAIN-CONTAINING PROTEIN-RELATED"/>
    <property type="match status" value="1"/>
</dbReference>
<dbReference type="EMBL" id="PVEM01000006">
    <property type="protein sequence ID" value="PTD06729.1"/>
    <property type="molecule type" value="Genomic_DNA"/>
</dbReference>
<proteinExistence type="inferred from homology"/>
<dbReference type="GO" id="GO:0016787">
    <property type="term" value="F:hydrolase activity"/>
    <property type="evidence" value="ECO:0007669"/>
    <property type="project" value="UniProtKB-KW"/>
</dbReference>
<dbReference type="OMA" id="EKCSFWG"/>
<name>A0A2T4GT94_FUSCU</name>
<evidence type="ECO:0000256" key="3">
    <source>
        <dbReference type="SAM" id="SignalP"/>
    </source>
</evidence>
<organism evidence="5 6">
    <name type="scientific">Fusarium culmorum</name>
    <dbReference type="NCBI Taxonomy" id="5516"/>
    <lineage>
        <taxon>Eukaryota</taxon>
        <taxon>Fungi</taxon>
        <taxon>Dikarya</taxon>
        <taxon>Ascomycota</taxon>
        <taxon>Pezizomycotina</taxon>
        <taxon>Sordariomycetes</taxon>
        <taxon>Hypocreomycetidae</taxon>
        <taxon>Hypocreales</taxon>
        <taxon>Nectriaceae</taxon>
        <taxon>Fusarium</taxon>
    </lineage>
</organism>
<dbReference type="OrthoDB" id="425534at2759"/>
<feature type="chain" id="PRO_5015568260" description="Peptidase S33 tripeptidyl aminopeptidase-like C-terminal domain-containing protein" evidence="3">
    <location>
        <begin position="21"/>
        <end position="528"/>
    </location>
</feature>
<dbReference type="Pfam" id="PF08386">
    <property type="entry name" value="Abhydrolase_4"/>
    <property type="match status" value="1"/>
</dbReference>
<sequence>MKRIAVPLILLVGFGGRAECRKSATMVQSFEDIKPSAELIWTPCFDNFTCSRLKVPLDYSNPDLGTAPIAFMKLAGKNVTSDSQSIVIIPGGPGGSSIDLLQEYKDQMGLMFGETYNFVGLDPRGIERSGPKIDCFRNKEARKAFNRAHYTGATNTSTNSFEEQYYSAEIYGDLCNEEVKTKSPYGYYVTSPAVARDILTFIEADAKLAGHEPSEAKLWGFGNSYASVIGTTFASMFPDRVERLILESVLDVDQYYKNNWRSNFIDSDKAFEQFSVRCHAAGPDLCAFWGPTPENITARIDTLIRDISSHPIPVSGIGGHTLPGLATYSDLKSLIAYGIYEPRTYFPIFADIFAELESGNASALIGWSEKLYLASDVDVIIRCADSYRNNKLVTLEDWKDYIEDSVSRSKYIGDVFPIWARTILCRSLKPRLPDSMMLQGPVTGINKPMSFPILFTSNTLDPVAPAANAHKIALRFPRSVVLLQESVGHPVTREGGSPCYYGHIQGYLQGVLPPANITCPQKYFPFLD</sequence>
<keyword evidence="3" id="KW-0732">Signal</keyword>
<dbReference type="AlphaFoldDB" id="A0A2T4GT94"/>
<evidence type="ECO:0000259" key="4">
    <source>
        <dbReference type="Pfam" id="PF08386"/>
    </source>
</evidence>